<evidence type="ECO:0000256" key="1">
    <source>
        <dbReference type="ARBA" id="ARBA00022737"/>
    </source>
</evidence>
<evidence type="ECO:0000256" key="2">
    <source>
        <dbReference type="SAM" id="MobiDB-lite"/>
    </source>
</evidence>
<sequence length="260" mass="27838">MGFRDGQGQRSGYGVMQVGDGTTYTGQWCGSKREGYGTLFFKGGVFEGQWLQGSAHGKGAIHFQNGDTFEGTYAHNKKAGPGVYTWADGTKESGEYVAGQKDGTHLWCSGNESWEVVYEKGSLVATRRLESGPAQGAEADAKLPPPPQSTQAPEEQENEAPRQVPDKARPLPRPTPPPSPPAKAMSLPSNRCRSDSAFRAQGFTDAEIALIERRSPPSSPAAPDSRAAQPGGCSARASRLMMESVLRASFSLSRKTYLAP</sequence>
<dbReference type="SMART" id="SM00698">
    <property type="entry name" value="MORN"/>
    <property type="match status" value="3"/>
</dbReference>
<dbReference type="Proteomes" id="UP000649617">
    <property type="component" value="Unassembled WGS sequence"/>
</dbReference>
<dbReference type="PANTHER" id="PTHR23084:SF263">
    <property type="entry name" value="MORN REPEAT-CONTAINING PROTEIN 1"/>
    <property type="match status" value="1"/>
</dbReference>
<dbReference type="EMBL" id="CAJNIZ010045795">
    <property type="protein sequence ID" value="CAE7730074.1"/>
    <property type="molecule type" value="Genomic_DNA"/>
</dbReference>
<dbReference type="AlphaFoldDB" id="A0A812XDC8"/>
<dbReference type="InterPro" id="IPR003409">
    <property type="entry name" value="MORN"/>
</dbReference>
<proteinExistence type="predicted"/>
<dbReference type="SUPFAM" id="SSF82185">
    <property type="entry name" value="Histone H3 K4-specific methyltransferase SET7/9 N-terminal domain"/>
    <property type="match status" value="1"/>
</dbReference>
<dbReference type="OrthoDB" id="436955at2759"/>
<keyword evidence="1" id="KW-0677">Repeat</keyword>
<dbReference type="PANTHER" id="PTHR23084">
    <property type="entry name" value="PHOSPHATIDYLINOSITOL-4-PHOSPHATE 5-KINASE RELATED"/>
    <property type="match status" value="1"/>
</dbReference>
<accession>A0A812XDC8</accession>
<organism evidence="3 4">
    <name type="scientific">Symbiodinium pilosum</name>
    <name type="common">Dinoflagellate</name>
    <dbReference type="NCBI Taxonomy" id="2952"/>
    <lineage>
        <taxon>Eukaryota</taxon>
        <taxon>Sar</taxon>
        <taxon>Alveolata</taxon>
        <taxon>Dinophyceae</taxon>
        <taxon>Suessiales</taxon>
        <taxon>Symbiodiniaceae</taxon>
        <taxon>Symbiodinium</taxon>
    </lineage>
</organism>
<feature type="compositionally biased region" description="Pro residues" evidence="2">
    <location>
        <begin position="171"/>
        <end position="181"/>
    </location>
</feature>
<reference evidence="3" key="1">
    <citation type="submission" date="2021-02" db="EMBL/GenBank/DDBJ databases">
        <authorList>
            <person name="Dougan E. K."/>
            <person name="Rhodes N."/>
            <person name="Thang M."/>
            <person name="Chan C."/>
        </authorList>
    </citation>
    <scope>NUCLEOTIDE SEQUENCE</scope>
</reference>
<keyword evidence="4" id="KW-1185">Reference proteome</keyword>
<evidence type="ECO:0000313" key="3">
    <source>
        <dbReference type="EMBL" id="CAE7730074.1"/>
    </source>
</evidence>
<dbReference type="Gene3D" id="2.20.110.10">
    <property type="entry name" value="Histone H3 K4-specific methyltransferase SET7/9 N-terminal domain"/>
    <property type="match status" value="2"/>
</dbReference>
<protein>
    <submittedName>
        <fullName evidence="3">ARC3 protein</fullName>
    </submittedName>
</protein>
<feature type="region of interest" description="Disordered" evidence="2">
    <location>
        <begin position="212"/>
        <end position="235"/>
    </location>
</feature>
<dbReference type="Pfam" id="PF02493">
    <property type="entry name" value="MORN"/>
    <property type="match status" value="4"/>
</dbReference>
<comment type="caution">
    <text evidence="3">The sequence shown here is derived from an EMBL/GenBank/DDBJ whole genome shotgun (WGS) entry which is preliminary data.</text>
</comment>
<feature type="region of interest" description="Disordered" evidence="2">
    <location>
        <begin position="132"/>
        <end position="199"/>
    </location>
</feature>
<gene>
    <name evidence="3" type="primary">ARC3</name>
    <name evidence="3" type="ORF">SPIL2461_LOCUS20935</name>
</gene>
<name>A0A812XDC8_SYMPI</name>
<evidence type="ECO:0000313" key="4">
    <source>
        <dbReference type="Proteomes" id="UP000649617"/>
    </source>
</evidence>